<dbReference type="EMBL" id="JANAWD010000085">
    <property type="protein sequence ID" value="KAJ3487691.1"/>
    <property type="molecule type" value="Genomic_DNA"/>
</dbReference>
<keyword evidence="2" id="KW-1185">Reference proteome</keyword>
<sequence length="321" mass="36789">MNSSLKKPRTSHGSTVASANYLEIFPLELLNEFRSHIPQTDLRTAVCFYCTCPQFAAAFKVGLGRQEPKFWRMSCLMSGLGRLPNEESYKIDWKGIAITSIMKDGFCDHPQCGASRLEQNVLDMRKHVLQNDDSYMVHQEEQDPGDLYTNPLLSFIGFSKHRATGYGNEDAQLLYDDNPRQGLVWGRSNTLWDHPIACRSYAIYPLIGNFIPRMGYGMSLMFNGPNNFHGITVWDVQEVLRKILDVELSKYDMIQLLEEFPVQVSEGCDAATVISKLSTMRGFLRYCKLDGIRHDSDAEFEIYPRMIYEFSEKKRIGSKCR</sequence>
<accession>A0AAD5V8B4</accession>
<comment type="caution">
    <text evidence="1">The sequence shown here is derived from an EMBL/GenBank/DDBJ whole genome shotgun (WGS) entry which is preliminary data.</text>
</comment>
<proteinExistence type="predicted"/>
<evidence type="ECO:0000313" key="2">
    <source>
        <dbReference type="Proteomes" id="UP001212997"/>
    </source>
</evidence>
<evidence type="ECO:0000313" key="1">
    <source>
        <dbReference type="EMBL" id="KAJ3487691.1"/>
    </source>
</evidence>
<gene>
    <name evidence="1" type="ORF">NLI96_g3358</name>
</gene>
<name>A0AAD5V8B4_9APHY</name>
<dbReference type="AlphaFoldDB" id="A0AAD5V8B4"/>
<reference evidence="1" key="1">
    <citation type="submission" date="2022-07" db="EMBL/GenBank/DDBJ databases">
        <title>Genome Sequence of Physisporinus lineatus.</title>
        <authorList>
            <person name="Buettner E."/>
        </authorList>
    </citation>
    <scope>NUCLEOTIDE SEQUENCE</scope>
    <source>
        <strain evidence="1">VT162</strain>
    </source>
</reference>
<dbReference type="Proteomes" id="UP001212997">
    <property type="component" value="Unassembled WGS sequence"/>
</dbReference>
<protein>
    <submittedName>
        <fullName evidence="1">Uncharacterized protein</fullName>
    </submittedName>
</protein>
<organism evidence="1 2">
    <name type="scientific">Meripilus lineatus</name>
    <dbReference type="NCBI Taxonomy" id="2056292"/>
    <lineage>
        <taxon>Eukaryota</taxon>
        <taxon>Fungi</taxon>
        <taxon>Dikarya</taxon>
        <taxon>Basidiomycota</taxon>
        <taxon>Agaricomycotina</taxon>
        <taxon>Agaricomycetes</taxon>
        <taxon>Polyporales</taxon>
        <taxon>Meripilaceae</taxon>
        <taxon>Meripilus</taxon>
    </lineage>
</organism>